<dbReference type="EMBL" id="JADBEB010000001">
    <property type="protein sequence ID" value="MBE1492387.1"/>
    <property type="molecule type" value="Genomic_DNA"/>
</dbReference>
<evidence type="ECO:0000313" key="1">
    <source>
        <dbReference type="EMBL" id="MBE1492387.1"/>
    </source>
</evidence>
<accession>A0A927MEQ8</accession>
<gene>
    <name evidence="1" type="ORF">H4W31_008025</name>
</gene>
<keyword evidence="2" id="KW-1185">Reference proteome</keyword>
<sequence length="46" mass="5196">MLKDLQGQVRALEKDLVEQIGESGEHYAKLRPEYDQAFTLKCTAAT</sequence>
<reference evidence="1" key="1">
    <citation type="submission" date="2020-10" db="EMBL/GenBank/DDBJ databases">
        <title>Sequencing the genomes of 1000 actinobacteria strains.</title>
        <authorList>
            <person name="Klenk H.-P."/>
        </authorList>
    </citation>
    <scope>NUCLEOTIDE SEQUENCE</scope>
    <source>
        <strain evidence="1">DSM 46832</strain>
    </source>
</reference>
<dbReference type="RefSeq" id="WP_192771302.1">
    <property type="nucleotide sequence ID" value="NZ_JADBEB010000001.1"/>
</dbReference>
<proteinExistence type="predicted"/>
<comment type="caution">
    <text evidence="1">The sequence shown here is derived from an EMBL/GenBank/DDBJ whole genome shotgun (WGS) entry which is preliminary data.</text>
</comment>
<organism evidence="1 2">
    <name type="scientific">Plantactinospora soyae</name>
    <dbReference type="NCBI Taxonomy" id="1544732"/>
    <lineage>
        <taxon>Bacteria</taxon>
        <taxon>Bacillati</taxon>
        <taxon>Actinomycetota</taxon>
        <taxon>Actinomycetes</taxon>
        <taxon>Micromonosporales</taxon>
        <taxon>Micromonosporaceae</taxon>
        <taxon>Plantactinospora</taxon>
    </lineage>
</organism>
<evidence type="ECO:0000313" key="2">
    <source>
        <dbReference type="Proteomes" id="UP000649753"/>
    </source>
</evidence>
<dbReference type="AlphaFoldDB" id="A0A927MEQ8"/>
<name>A0A927MEQ8_9ACTN</name>
<protein>
    <submittedName>
        <fullName evidence="1">Uncharacterized protein</fullName>
    </submittedName>
</protein>
<dbReference type="Proteomes" id="UP000649753">
    <property type="component" value="Unassembled WGS sequence"/>
</dbReference>